<evidence type="ECO:0000313" key="2">
    <source>
        <dbReference type="Proteomes" id="UP000005806"/>
    </source>
</evidence>
<evidence type="ECO:0000313" key="1">
    <source>
        <dbReference type="EMBL" id="CCH95056.1"/>
    </source>
</evidence>
<dbReference type="AlphaFoldDB" id="A0A830ZX04"/>
<sequence length="40" mass="4256">MQLILLKIIGQVSAQNSLACAEQIPDFLGKLPPQSGGFTK</sequence>
<gene>
    <name evidence="1" type="ORF">MICCA_640023</name>
</gene>
<name>A0A830ZX04_MICAE</name>
<comment type="caution">
    <text evidence="1">The sequence shown here is derived from an EMBL/GenBank/DDBJ whole genome shotgun (WGS) entry which is preliminary data.</text>
</comment>
<dbReference type="EMBL" id="CAIH01000400">
    <property type="protein sequence ID" value="CCH95056.1"/>
    <property type="molecule type" value="Genomic_DNA"/>
</dbReference>
<reference evidence="1 2" key="1">
    <citation type="submission" date="2012-04" db="EMBL/GenBank/DDBJ databases">
        <authorList>
            <person name="Genoscope - CEA"/>
        </authorList>
    </citation>
    <scope>NUCLEOTIDE SEQUENCE [LARGE SCALE GENOMIC DNA]</scope>
    <source>
        <strain evidence="1 2">9432</strain>
    </source>
</reference>
<organism evidence="1 2">
    <name type="scientific">Microcystis aeruginosa PCC 9432</name>
    <dbReference type="NCBI Taxonomy" id="1160280"/>
    <lineage>
        <taxon>Bacteria</taxon>
        <taxon>Bacillati</taxon>
        <taxon>Cyanobacteriota</taxon>
        <taxon>Cyanophyceae</taxon>
        <taxon>Oscillatoriophycideae</taxon>
        <taxon>Chroococcales</taxon>
        <taxon>Microcystaceae</taxon>
        <taxon>Microcystis</taxon>
    </lineage>
</organism>
<accession>A0A830ZX04</accession>
<protein>
    <submittedName>
        <fullName evidence="1">Uncharacterized protein</fullName>
    </submittedName>
</protein>
<proteinExistence type="predicted"/>
<dbReference type="Proteomes" id="UP000005806">
    <property type="component" value="Unassembled WGS sequence"/>
</dbReference>